<evidence type="ECO:0000313" key="6">
    <source>
        <dbReference type="Proteomes" id="UP000032417"/>
    </source>
</evidence>
<evidence type="ECO:0000256" key="1">
    <source>
        <dbReference type="ARBA" id="ARBA00022741"/>
    </source>
</evidence>
<dbReference type="InterPro" id="IPR051620">
    <property type="entry name" value="ORF904-like_C"/>
</dbReference>
<dbReference type="EMBL" id="LN515532">
    <property type="protein sequence ID" value="CEA15300.1"/>
    <property type="molecule type" value="Genomic_DNA"/>
</dbReference>
<keyword evidence="1" id="KW-0547">Nucleotide-binding</keyword>
<dbReference type="Pfam" id="PF08706">
    <property type="entry name" value="D5_N"/>
    <property type="match status" value="1"/>
</dbReference>
<dbReference type="NCBIfam" id="TIGR01613">
    <property type="entry name" value="primase_Cterm"/>
    <property type="match status" value="1"/>
</dbReference>
<evidence type="ECO:0000256" key="3">
    <source>
        <dbReference type="ARBA" id="ARBA00022840"/>
    </source>
</evidence>
<dbReference type="Proteomes" id="UP000032417">
    <property type="component" value="Chromosome 1"/>
</dbReference>
<accession>A0A098BXC5</accession>
<organism evidence="5 6">
    <name type="scientific">Fermentimonas caenicola</name>
    <dbReference type="NCBI Taxonomy" id="1562970"/>
    <lineage>
        <taxon>Bacteria</taxon>
        <taxon>Pseudomonadati</taxon>
        <taxon>Bacteroidota</taxon>
        <taxon>Bacteroidia</taxon>
        <taxon>Bacteroidales</taxon>
        <taxon>Dysgonomonadaceae</taxon>
        <taxon>Fermentimonas</taxon>
    </lineage>
</organism>
<dbReference type="InterPro" id="IPR027417">
    <property type="entry name" value="P-loop_NTPase"/>
</dbReference>
<dbReference type="InterPro" id="IPR014015">
    <property type="entry name" value="Helicase_SF3_DNA-vir"/>
</dbReference>
<reference evidence="5 6" key="1">
    <citation type="submission" date="2014-08" db="EMBL/GenBank/DDBJ databases">
        <authorList>
            <person name="Wibberg D."/>
        </authorList>
    </citation>
    <scope>NUCLEOTIDE SEQUENCE [LARGE SCALE GENOMIC DNA]</scope>
    <source>
        <strain evidence="6">ING2-E5B</strain>
    </source>
</reference>
<dbReference type="Gene3D" id="3.40.50.300">
    <property type="entry name" value="P-loop containing nucleotide triphosphate hydrolases"/>
    <property type="match status" value="1"/>
</dbReference>
<dbReference type="SUPFAM" id="SSF52540">
    <property type="entry name" value="P-loop containing nucleoside triphosphate hydrolases"/>
    <property type="match status" value="1"/>
</dbReference>
<dbReference type="PANTHER" id="PTHR35372">
    <property type="entry name" value="ATP BINDING PROTEIN-RELATED"/>
    <property type="match status" value="1"/>
</dbReference>
<dbReference type="PANTHER" id="PTHR35372:SF2">
    <property type="entry name" value="SF3 HELICASE DOMAIN-CONTAINING PROTEIN"/>
    <property type="match status" value="1"/>
</dbReference>
<keyword evidence="2" id="KW-0378">Hydrolase</keyword>
<dbReference type="SMART" id="SM00885">
    <property type="entry name" value="D5_N"/>
    <property type="match status" value="1"/>
</dbReference>
<dbReference type="HOGENOM" id="CLU_018483_4_2_10"/>
<dbReference type="KEGG" id="pbt:ING2E5B_0533"/>
<dbReference type="Pfam" id="PF19263">
    <property type="entry name" value="DUF5906"/>
    <property type="match status" value="1"/>
</dbReference>
<proteinExistence type="predicted"/>
<dbReference type="InterPro" id="IPR006500">
    <property type="entry name" value="Helicase_put_C_phage/plasmid"/>
</dbReference>
<dbReference type="PROSITE" id="PS51206">
    <property type="entry name" value="SF3_HELICASE_1"/>
    <property type="match status" value="1"/>
</dbReference>
<dbReference type="AlphaFoldDB" id="A0A098BXC5"/>
<evidence type="ECO:0000313" key="5">
    <source>
        <dbReference type="EMBL" id="CEA15300.1"/>
    </source>
</evidence>
<gene>
    <name evidence="5" type="ORF">ING2E5B_0533</name>
</gene>
<dbReference type="GO" id="GO:0016787">
    <property type="term" value="F:hydrolase activity"/>
    <property type="evidence" value="ECO:0007669"/>
    <property type="project" value="UniProtKB-KW"/>
</dbReference>
<dbReference type="STRING" id="1562970.ING2E5B_0533"/>
<keyword evidence="3" id="KW-0067">ATP-binding</keyword>
<dbReference type="PATRIC" id="fig|1562970.3.peg.528"/>
<dbReference type="GO" id="GO:0005524">
    <property type="term" value="F:ATP binding"/>
    <property type="evidence" value="ECO:0007669"/>
    <property type="project" value="UniProtKB-KW"/>
</dbReference>
<sequence>MVDLLDQELNRFKKTTDGKKVKPRCEVKLKHSEIPEYIYNKLEIVDFKSEADFGKDDKNKKPTLRHYIYTCTEKLIEAMDSLGLGLCYRDGQIYAFNGEYWRQIPLLAFQNFMGRSAVKMGVNKFTAEIYTFKEQLAKQFMSAAYVDSVLERSKKDCHKALINLKNGTFELSDQVLKLREPDKDDFLTYQLNFEYDEKAECPLFEKFLNRVLPDKTLQMILAEYIGYIFIKSEYLKLEKVLLLHGSGANGKSVFFEIIYALLGGKENVCNFSLENLTSASGYHRAMLGGKLLNYATEISSKINESIFKQLASGEPVEARMPYGDPFILTNYGKMIFNCNYLPKTKDYSEAFYRRFIIIPFDVTIPKEEQDKQLANKIIKNELPGVFSWVLEGFKRLVTQKEFTESWKTDAITNEYMKEVDSVTLFLRESGFTESTVDFITISELYEHYHIFCVTNKLYILTKRMFTSNLRKSGIKIVRKSHALVAYLE</sequence>
<feature type="domain" description="SF3 helicase" evidence="4">
    <location>
        <begin position="212"/>
        <end position="373"/>
    </location>
</feature>
<evidence type="ECO:0000256" key="2">
    <source>
        <dbReference type="ARBA" id="ARBA00022801"/>
    </source>
</evidence>
<protein>
    <submittedName>
        <fullName evidence="5">Phage/plasmid primase, P4 family</fullName>
    </submittedName>
</protein>
<dbReference type="InterPro" id="IPR014818">
    <property type="entry name" value="Phage/plasmid_primase_P4_C"/>
</dbReference>
<evidence type="ECO:0000259" key="4">
    <source>
        <dbReference type="PROSITE" id="PS51206"/>
    </source>
</evidence>
<keyword evidence="6" id="KW-1185">Reference proteome</keyword>
<dbReference type="InterPro" id="IPR045455">
    <property type="entry name" value="NrS-1_pol-like_helicase"/>
</dbReference>
<name>A0A098BXC5_9BACT</name>